<sequence>MDRFDDLVVFIEVVDSGSLTAAGEHLGLSASAVSRRISQFEERLGTSLFSRTTRRIALTEVGAAFCHRARTILAALDEAERSVGEMGDEPRGTLRLMAPVHFGQRHVSAVLPAFLARFPKVALDVQFHARPAMTSENAFDVAIRADRLTESTLIARRLAPLRICVLGSPEYLTRRGIPRVPSDLDRHECLYRTLGGTRVPWELSIGGATANVGTTGSFQSDDLDVLRDMACSGFGLAQLPAFIADEELRSGALVPLLDEFASRDHSLHIVYPPARHLAPKVRAFVDHLVETMGKPTYWDSAMLAYT</sequence>
<dbReference type="InterPro" id="IPR058163">
    <property type="entry name" value="LysR-type_TF_proteobact-type"/>
</dbReference>
<protein>
    <submittedName>
        <fullName evidence="6">LysR family transcriptional regulator</fullName>
    </submittedName>
</protein>
<dbReference type="InterPro" id="IPR036388">
    <property type="entry name" value="WH-like_DNA-bd_sf"/>
</dbReference>
<dbReference type="Pfam" id="PF03466">
    <property type="entry name" value="LysR_substrate"/>
    <property type="match status" value="1"/>
</dbReference>
<dbReference type="PROSITE" id="PS50931">
    <property type="entry name" value="HTH_LYSR"/>
    <property type="match status" value="1"/>
</dbReference>
<dbReference type="InterPro" id="IPR005119">
    <property type="entry name" value="LysR_subst-bd"/>
</dbReference>
<dbReference type="Proteomes" id="UP001597295">
    <property type="component" value="Unassembled WGS sequence"/>
</dbReference>
<evidence type="ECO:0000256" key="3">
    <source>
        <dbReference type="ARBA" id="ARBA00023125"/>
    </source>
</evidence>
<keyword evidence="7" id="KW-1185">Reference proteome</keyword>
<accession>A0ABW5DNP2</accession>
<dbReference type="InterPro" id="IPR000847">
    <property type="entry name" value="LysR_HTH_N"/>
</dbReference>
<dbReference type="Gene3D" id="3.40.190.290">
    <property type="match status" value="1"/>
</dbReference>
<organism evidence="6 7">
    <name type="scientific">Lacibacterium aquatile</name>
    <dbReference type="NCBI Taxonomy" id="1168082"/>
    <lineage>
        <taxon>Bacteria</taxon>
        <taxon>Pseudomonadati</taxon>
        <taxon>Pseudomonadota</taxon>
        <taxon>Alphaproteobacteria</taxon>
        <taxon>Rhodospirillales</taxon>
        <taxon>Rhodospirillaceae</taxon>
    </lineage>
</organism>
<keyword evidence="4" id="KW-0804">Transcription</keyword>
<feature type="domain" description="HTH lysR-type" evidence="5">
    <location>
        <begin position="1"/>
        <end position="59"/>
    </location>
</feature>
<dbReference type="PANTHER" id="PTHR30537:SF35">
    <property type="entry name" value="TRANSCRIPTIONAL REGULATORY PROTEIN"/>
    <property type="match status" value="1"/>
</dbReference>
<dbReference type="SUPFAM" id="SSF53850">
    <property type="entry name" value="Periplasmic binding protein-like II"/>
    <property type="match status" value="1"/>
</dbReference>
<evidence type="ECO:0000256" key="2">
    <source>
        <dbReference type="ARBA" id="ARBA00023015"/>
    </source>
</evidence>
<gene>
    <name evidence="6" type="ORF">ACFSM5_01560</name>
</gene>
<dbReference type="InterPro" id="IPR036390">
    <property type="entry name" value="WH_DNA-bd_sf"/>
</dbReference>
<dbReference type="Gene3D" id="1.10.10.10">
    <property type="entry name" value="Winged helix-like DNA-binding domain superfamily/Winged helix DNA-binding domain"/>
    <property type="match status" value="1"/>
</dbReference>
<dbReference type="EMBL" id="JBHUIP010000001">
    <property type="protein sequence ID" value="MFD2261556.1"/>
    <property type="molecule type" value="Genomic_DNA"/>
</dbReference>
<evidence type="ECO:0000259" key="5">
    <source>
        <dbReference type="PROSITE" id="PS50931"/>
    </source>
</evidence>
<dbReference type="Pfam" id="PF00126">
    <property type="entry name" value="HTH_1"/>
    <property type="match status" value="1"/>
</dbReference>
<evidence type="ECO:0000313" key="7">
    <source>
        <dbReference type="Proteomes" id="UP001597295"/>
    </source>
</evidence>
<keyword evidence="3" id="KW-0238">DNA-binding</keyword>
<comment type="similarity">
    <text evidence="1">Belongs to the LysR transcriptional regulatory family.</text>
</comment>
<name>A0ABW5DNP2_9PROT</name>
<dbReference type="RefSeq" id="WP_379874463.1">
    <property type="nucleotide sequence ID" value="NZ_JBHUIP010000001.1"/>
</dbReference>
<keyword evidence="2" id="KW-0805">Transcription regulation</keyword>
<evidence type="ECO:0000256" key="1">
    <source>
        <dbReference type="ARBA" id="ARBA00009437"/>
    </source>
</evidence>
<reference evidence="7" key="1">
    <citation type="journal article" date="2019" name="Int. J. Syst. Evol. Microbiol.">
        <title>The Global Catalogue of Microorganisms (GCM) 10K type strain sequencing project: providing services to taxonomists for standard genome sequencing and annotation.</title>
        <authorList>
            <consortium name="The Broad Institute Genomics Platform"/>
            <consortium name="The Broad Institute Genome Sequencing Center for Infectious Disease"/>
            <person name="Wu L."/>
            <person name="Ma J."/>
        </authorList>
    </citation>
    <scope>NUCLEOTIDE SEQUENCE [LARGE SCALE GENOMIC DNA]</scope>
    <source>
        <strain evidence="7">CGMCC 1.19062</strain>
    </source>
</reference>
<dbReference type="PANTHER" id="PTHR30537">
    <property type="entry name" value="HTH-TYPE TRANSCRIPTIONAL REGULATOR"/>
    <property type="match status" value="1"/>
</dbReference>
<evidence type="ECO:0000256" key="4">
    <source>
        <dbReference type="ARBA" id="ARBA00023163"/>
    </source>
</evidence>
<comment type="caution">
    <text evidence="6">The sequence shown here is derived from an EMBL/GenBank/DDBJ whole genome shotgun (WGS) entry which is preliminary data.</text>
</comment>
<evidence type="ECO:0000313" key="6">
    <source>
        <dbReference type="EMBL" id="MFD2261556.1"/>
    </source>
</evidence>
<proteinExistence type="inferred from homology"/>
<dbReference type="CDD" id="cd08422">
    <property type="entry name" value="PBP2_CrgA_like"/>
    <property type="match status" value="1"/>
</dbReference>
<dbReference type="SUPFAM" id="SSF46785">
    <property type="entry name" value="Winged helix' DNA-binding domain"/>
    <property type="match status" value="1"/>
</dbReference>